<evidence type="ECO:0000259" key="2">
    <source>
        <dbReference type="PROSITE" id="PS50057"/>
    </source>
</evidence>
<feature type="compositionally biased region" description="Low complexity" evidence="1">
    <location>
        <begin position="407"/>
        <end position="419"/>
    </location>
</feature>
<keyword evidence="3" id="KW-1185">Reference proteome</keyword>
<feature type="compositionally biased region" description="Low complexity" evidence="1">
    <location>
        <begin position="724"/>
        <end position="738"/>
    </location>
</feature>
<dbReference type="Gene3D" id="3.10.20.90">
    <property type="entry name" value="Phosphatidylinositol 3-kinase Catalytic Subunit, Chain A, domain 1"/>
    <property type="match status" value="1"/>
</dbReference>
<protein>
    <submittedName>
        <fullName evidence="4 5">Uncharacterized protein LOC111134196 isoform X1</fullName>
    </submittedName>
</protein>
<name>A0A8B8EF71_CRAVI</name>
<dbReference type="CDD" id="cd14473">
    <property type="entry name" value="FERM_B-lobe"/>
    <property type="match status" value="1"/>
</dbReference>
<dbReference type="SUPFAM" id="SSF54236">
    <property type="entry name" value="Ubiquitin-like"/>
    <property type="match status" value="1"/>
</dbReference>
<feature type="compositionally biased region" description="Basic and acidic residues" evidence="1">
    <location>
        <begin position="1181"/>
        <end position="1194"/>
    </location>
</feature>
<dbReference type="InterPro" id="IPR011993">
    <property type="entry name" value="PH-like_dom_sf"/>
</dbReference>
<dbReference type="InterPro" id="IPR051835">
    <property type="entry name" value="RAC1-GEF"/>
</dbReference>
<gene>
    <name evidence="4 5" type="primary">LOC111134196</name>
</gene>
<dbReference type="SUPFAM" id="SSF50729">
    <property type="entry name" value="PH domain-like"/>
    <property type="match status" value="1"/>
</dbReference>
<dbReference type="InterPro" id="IPR019749">
    <property type="entry name" value="Band_41_domain"/>
</dbReference>
<dbReference type="InterPro" id="IPR018979">
    <property type="entry name" value="FERM_N"/>
</dbReference>
<dbReference type="CDD" id="cd17098">
    <property type="entry name" value="FERM_F1_FARP1_like"/>
    <property type="match status" value="1"/>
</dbReference>
<feature type="compositionally biased region" description="Polar residues" evidence="1">
    <location>
        <begin position="873"/>
        <end position="884"/>
    </location>
</feature>
<feature type="compositionally biased region" description="Basic and acidic residues" evidence="1">
    <location>
        <begin position="887"/>
        <end position="904"/>
    </location>
</feature>
<dbReference type="SMART" id="SM00295">
    <property type="entry name" value="B41"/>
    <property type="match status" value="1"/>
</dbReference>
<evidence type="ECO:0000313" key="5">
    <source>
        <dbReference type="RefSeq" id="XP_022338746.1"/>
    </source>
</evidence>
<feature type="compositionally biased region" description="Basic and acidic residues" evidence="1">
    <location>
        <begin position="420"/>
        <end position="432"/>
    </location>
</feature>
<dbReference type="Pfam" id="PF00373">
    <property type="entry name" value="FERM_M"/>
    <property type="match status" value="1"/>
</dbReference>
<dbReference type="OrthoDB" id="6589456at2759"/>
<sequence length="1298" mass="143418">MSDPLSPHGPRKGKVVNIRIKFLDDTVHVFQVAVKEIGRSLWEAVIHHLQLVESDYFGLQYEDSHGLKCWLDLEKPVLKQLPSPDSPLEFLVKFYTPDPGMLDEFSRYLYSLQIRKDLANGSMVCSENTAALIASYIAQAEIGDFIIEEYYDHTYLSVLSPFVPNQTEEMLKKVAEYHKQHIGESPAEAEAGLLDTARKVETYGMKLCAARDHEGVILSLAVAHLGILVFQQYTRINTFSWAKIRKLSFKRKRFLIKLHPETYVSGQKGYYKDTVEFFFDSRDCCKNFWKKCLEHHAFFRCHTIKPVPRNKTRLVSHGSSFRYSGRTQKQLMSFVRENPVVTPTFQRSVSGRISSSRSTSVTPKITTKAVIHGTHDASLPSSGSHSVPSDRVVTPSRIDHHNDTHSMDSSLSGSHSLHSPKLDGTRKSREGTPEVEDEEEGAVLHEESTADAVRGASFLVTNAEYIATNSHILSANQNVHGNGNIFSVDARPFSGGGGGVGVSCSGGGGSSDVCNHNGEISVTKTDISFGGESRDMCSPLHHTTKIVSHTKDGKKVMFADDPQRSVTTSESSVSLTKQKESTNQAGKFVGMENKEISVDLCCTEHMESSPKKEVPNSVKNTQFNVKRDIVEDGCITTDFSESVEVNLTMVSSVQETNDKNICADDLIEDIPYYLERRLYDNGVADLPKTKSPPPFIRRGRSSKKRRPNNMQIEHVKVCEGGGESQSRNNSPVSRRPSNITGKKCSKSVSPLGRSSFSPRYFSKTSLERLERYPSCNRMVEIVNVHKLPSKDSYSSVDDTTSPTLEKDVIKHIQKRGILSKSLSFKEGERSVKVRLTNLMKSSSFHGEKDVKTRIPNGGVGFTSEHDNLKVKQKMSNGKVKTQVDQGMVKKEKSDDLPTGSEKDGVISQTSTLDKNPVGDICEERRQGEGELSESVHRGIDQPSQAIAYLILNKTPPLKEPHSKNITFSTFKPANSTLHCAPSTKEVGDSESDDKSNYGSLPSSKHADSKKPLQIPVQPDNVIFKPTNSETIPVQPVRDNIDSNIYGPHRPRKVSFHRERGYKYSFESVNDPPAFALTEPIVNIHDIGTENPTPSKSESTDVLDILECLEDEAIMETDSSSSCNSSTDSDGMSEQTSSDEESHKHDDFLMFAKSLANSGKETTIGLVTQGEEQVPAPNNGQDAKKSSEENIKGKDLPVPNEKNIDLLIRRSMSDSSLSSLEFDNSDLQDGRRQSLDPLDDLENPSIAEVFSDSSGEEEEAKGGGGGVIPSLTFTLPSSPDASSPSSKENEDNEFGSSFC</sequence>
<feature type="region of interest" description="Disordered" evidence="1">
    <location>
        <begin position="973"/>
        <end position="1016"/>
    </location>
</feature>
<feature type="compositionally biased region" description="Low complexity" evidence="1">
    <location>
        <begin position="1117"/>
        <end position="1132"/>
    </location>
</feature>
<dbReference type="Gene3D" id="1.20.80.10">
    <property type="match status" value="1"/>
</dbReference>
<dbReference type="SMART" id="SM01195">
    <property type="entry name" value="FA"/>
    <property type="match status" value="1"/>
</dbReference>
<dbReference type="InterPro" id="IPR041788">
    <property type="entry name" value="FARP1/FARP2/FRMD7_FERM_C"/>
</dbReference>
<evidence type="ECO:0000256" key="1">
    <source>
        <dbReference type="SAM" id="MobiDB-lite"/>
    </source>
</evidence>
<dbReference type="PROSITE" id="PS50057">
    <property type="entry name" value="FERM_3"/>
    <property type="match status" value="1"/>
</dbReference>
<dbReference type="InterPro" id="IPR000299">
    <property type="entry name" value="FERM_domain"/>
</dbReference>
<dbReference type="InterPro" id="IPR035963">
    <property type="entry name" value="FERM_2"/>
</dbReference>
<feature type="region of interest" description="Disordered" evidence="1">
    <location>
        <begin position="684"/>
        <end position="752"/>
    </location>
</feature>
<evidence type="ECO:0000313" key="3">
    <source>
        <dbReference type="Proteomes" id="UP000694844"/>
    </source>
</evidence>
<proteinExistence type="predicted"/>
<feature type="domain" description="FERM" evidence="2">
    <location>
        <begin position="16"/>
        <end position="303"/>
    </location>
</feature>
<dbReference type="PANTHER" id="PTHR45858:SF5">
    <property type="entry name" value="MOESIN_EZRIN_RADIXIN HOMOLOG 1"/>
    <property type="match status" value="1"/>
</dbReference>
<reference evidence="4 5" key="1">
    <citation type="submission" date="2025-04" db="UniProtKB">
        <authorList>
            <consortium name="RefSeq"/>
        </authorList>
    </citation>
    <scope>IDENTIFICATION</scope>
    <source>
        <tissue evidence="4 5">Whole sample</tissue>
    </source>
</reference>
<organism evidence="3 4">
    <name type="scientific">Crassostrea virginica</name>
    <name type="common">Eastern oyster</name>
    <dbReference type="NCBI Taxonomy" id="6565"/>
    <lineage>
        <taxon>Eukaryota</taxon>
        <taxon>Metazoa</taxon>
        <taxon>Spiralia</taxon>
        <taxon>Lophotrochozoa</taxon>
        <taxon>Mollusca</taxon>
        <taxon>Bivalvia</taxon>
        <taxon>Autobranchia</taxon>
        <taxon>Pteriomorphia</taxon>
        <taxon>Ostreida</taxon>
        <taxon>Ostreoidea</taxon>
        <taxon>Ostreidae</taxon>
        <taxon>Crassostrea</taxon>
    </lineage>
</organism>
<feature type="compositionally biased region" description="Low complexity" evidence="1">
    <location>
        <begin position="378"/>
        <end position="389"/>
    </location>
</feature>
<dbReference type="Proteomes" id="UP000694844">
    <property type="component" value="Chromosome 5"/>
</dbReference>
<dbReference type="Pfam" id="PF09380">
    <property type="entry name" value="FERM_C"/>
    <property type="match status" value="1"/>
</dbReference>
<dbReference type="Pfam" id="PF08736">
    <property type="entry name" value="FA"/>
    <property type="match status" value="1"/>
</dbReference>
<dbReference type="SUPFAM" id="SSF47031">
    <property type="entry name" value="Second domain of FERM"/>
    <property type="match status" value="1"/>
</dbReference>
<dbReference type="InterPro" id="IPR014352">
    <property type="entry name" value="FERM/acyl-CoA-bd_prot_sf"/>
</dbReference>
<feature type="region of interest" description="Disordered" evidence="1">
    <location>
        <begin position="873"/>
        <end position="920"/>
    </location>
</feature>
<dbReference type="PANTHER" id="PTHR45858">
    <property type="entry name" value="FERM DOMAIN CONTAINING PROTEIN"/>
    <property type="match status" value="1"/>
</dbReference>
<dbReference type="FunFam" id="2.30.29.30:FF:000002">
    <property type="entry name" value="Band 4.1-like protein 5 isoform 1"/>
    <property type="match status" value="1"/>
</dbReference>
<dbReference type="GO" id="GO:0005085">
    <property type="term" value="F:guanyl-nucleotide exchange factor activity"/>
    <property type="evidence" value="ECO:0007669"/>
    <property type="project" value="TreeGrafter"/>
</dbReference>
<evidence type="ECO:0000313" key="4">
    <source>
        <dbReference type="RefSeq" id="XP_022338745.1"/>
    </source>
</evidence>
<feature type="compositionally biased region" description="Basic and acidic residues" evidence="1">
    <location>
        <begin position="397"/>
        <end position="406"/>
    </location>
</feature>
<dbReference type="InterPro" id="IPR018980">
    <property type="entry name" value="FERM_PH-like_C"/>
</dbReference>
<feature type="region of interest" description="Disordered" evidence="1">
    <location>
        <begin position="1214"/>
        <end position="1298"/>
    </location>
</feature>
<feature type="region of interest" description="Disordered" evidence="1">
    <location>
        <begin position="1167"/>
        <end position="1201"/>
    </location>
</feature>
<feature type="compositionally biased region" description="Low complexity" evidence="1">
    <location>
        <begin position="1275"/>
        <end position="1285"/>
    </location>
</feature>
<dbReference type="PRINTS" id="PR00935">
    <property type="entry name" value="BAND41"/>
</dbReference>
<feature type="region of interest" description="Disordered" evidence="1">
    <location>
        <begin position="375"/>
        <end position="449"/>
    </location>
</feature>
<dbReference type="InterPro" id="IPR029071">
    <property type="entry name" value="Ubiquitin-like_domsf"/>
</dbReference>
<dbReference type="InterPro" id="IPR014847">
    <property type="entry name" value="FA"/>
</dbReference>
<dbReference type="InterPro" id="IPR019748">
    <property type="entry name" value="FERM_central"/>
</dbReference>
<feature type="region of interest" description="Disordered" evidence="1">
    <location>
        <begin position="1113"/>
        <end position="1142"/>
    </location>
</feature>
<dbReference type="PROSITE" id="PS00660">
    <property type="entry name" value="FERM_1"/>
    <property type="match status" value="1"/>
</dbReference>
<accession>A0A8B8EF71</accession>
<feature type="compositionally biased region" description="Basic residues" evidence="1">
    <location>
        <begin position="697"/>
        <end position="707"/>
    </location>
</feature>
<dbReference type="Pfam" id="PF09379">
    <property type="entry name" value="FERM_N"/>
    <property type="match status" value="1"/>
</dbReference>
<dbReference type="FunFam" id="1.20.80.10:FF:000005">
    <property type="entry name" value="FERM, RhoGEF and pleckstrin domain-containing protein 1"/>
    <property type="match status" value="1"/>
</dbReference>
<dbReference type="InterPro" id="IPR019747">
    <property type="entry name" value="FERM_CS"/>
</dbReference>
<dbReference type="GeneID" id="111134196"/>
<dbReference type="CDD" id="cd13193">
    <property type="entry name" value="FERM_C_FARP1-like"/>
    <property type="match status" value="1"/>
</dbReference>
<dbReference type="SMART" id="SM01196">
    <property type="entry name" value="FERM_C"/>
    <property type="match status" value="1"/>
</dbReference>
<dbReference type="FunFam" id="3.10.20.90:FF:000040">
    <property type="entry name" value="FERM, RhoGEF and pleckstrin domain-containing protein"/>
    <property type="match status" value="1"/>
</dbReference>
<dbReference type="RefSeq" id="XP_022338745.1">
    <property type="nucleotide sequence ID" value="XM_022483037.1"/>
</dbReference>
<dbReference type="KEGG" id="cvn:111134196"/>
<dbReference type="Gene3D" id="2.30.29.30">
    <property type="entry name" value="Pleckstrin-homology domain (PH domain)/Phosphotyrosine-binding domain (PTB)"/>
    <property type="match status" value="1"/>
</dbReference>
<feature type="compositionally biased region" description="Low complexity" evidence="1">
    <location>
        <begin position="1214"/>
        <end position="1226"/>
    </location>
</feature>
<dbReference type="RefSeq" id="XP_022338746.1">
    <property type="nucleotide sequence ID" value="XM_022483038.1"/>
</dbReference>